<feature type="domain" description="Signal transduction histidine kinase internal region" evidence="2">
    <location>
        <begin position="427"/>
        <end position="503"/>
    </location>
</feature>
<feature type="transmembrane region" description="Helical" evidence="1">
    <location>
        <begin position="289"/>
        <end position="313"/>
    </location>
</feature>
<reference evidence="3" key="1">
    <citation type="submission" date="2022-01" db="EMBL/GenBank/DDBJ databases">
        <authorList>
            <person name="Jo J.-H."/>
            <person name="Im W.-T."/>
        </authorList>
    </citation>
    <scope>NUCLEOTIDE SEQUENCE</scope>
    <source>
        <strain evidence="3">NA20</strain>
    </source>
</reference>
<comment type="caution">
    <text evidence="3">The sequence shown here is derived from an EMBL/GenBank/DDBJ whole genome shotgun (WGS) entry which is preliminary data.</text>
</comment>
<keyword evidence="4" id="KW-1185">Reference proteome</keyword>
<feature type="transmembrane region" description="Helical" evidence="1">
    <location>
        <begin position="360"/>
        <end position="379"/>
    </location>
</feature>
<evidence type="ECO:0000313" key="4">
    <source>
        <dbReference type="Proteomes" id="UP001165367"/>
    </source>
</evidence>
<dbReference type="InterPro" id="IPR036890">
    <property type="entry name" value="HATPase_C_sf"/>
</dbReference>
<name>A0ABS9KU04_9BACT</name>
<dbReference type="GO" id="GO:0016301">
    <property type="term" value="F:kinase activity"/>
    <property type="evidence" value="ECO:0007669"/>
    <property type="project" value="UniProtKB-KW"/>
</dbReference>
<keyword evidence="3" id="KW-0808">Transferase</keyword>
<accession>A0ABS9KU04</accession>
<proteinExistence type="predicted"/>
<feature type="transmembrane region" description="Helical" evidence="1">
    <location>
        <begin position="319"/>
        <end position="339"/>
    </location>
</feature>
<protein>
    <submittedName>
        <fullName evidence="3">Histidine kinase</fullName>
    </submittedName>
</protein>
<feature type="transmembrane region" description="Helical" evidence="1">
    <location>
        <begin position="133"/>
        <end position="151"/>
    </location>
</feature>
<gene>
    <name evidence="3" type="ORF">LZZ85_15775</name>
</gene>
<evidence type="ECO:0000256" key="1">
    <source>
        <dbReference type="SAM" id="Phobius"/>
    </source>
</evidence>
<keyword evidence="1" id="KW-1133">Transmembrane helix</keyword>
<sequence length="620" mass="71153">MAIKDLIVCVLRQADVRLLPNIGNELRTGTLSANVLAEEKRKLQTRVACWQRSPYRKPDPDAEGTGISRFECSVPNYGSPGSDCALPLMVCQQAGIRHSFLPVHHMFSEDKNGWIILAERITAMKIRWRQQEMFFAIFTFLLLVIDNLMSPDREYVRTIMNGQGHIIKSSYTVPFLLLYTLPFLLLLVINGFLIPRYIKDRRRGWIFAGSFFGSWILLMISFSLHYYVQYHYLIPTNVTELQARFDARKSGIYASSTVSLVYIAYLGFRESLINWLESGKENNEFRIMVCNRITFTAFLYILVAIFAGVFGIFKADGPAIFYVFFVLPVIVVCFINLYVIFPRHHKKGLSSLKKVMELSIAPFILTLIAWFCLMLGSGQFAPPSIFLATFVFMTLIATSISWLFYLQQREKITTLLQLQQKLGQTTADLAFLRSQINPHFLFNTLNTLYGTALQENAERTSNGIQRLGDMMRFMLHENHRDSIPLTREIEYVQNYIALQSLRIVNTPGVRIETSISESQCDYSVAPMLLIPFIENAFKHGIRLTKPSYIIIKFHCDTKGIYLDVVNSRHPKTAGPGEEEHSGVGLENVKQRLQLIYPEKYTLQVHEDDAAFQIRLFIQLT</sequence>
<dbReference type="PANTHER" id="PTHR34220:SF7">
    <property type="entry name" value="SENSOR HISTIDINE KINASE YPDA"/>
    <property type="match status" value="1"/>
</dbReference>
<feature type="transmembrane region" description="Helical" evidence="1">
    <location>
        <begin position="205"/>
        <end position="228"/>
    </location>
</feature>
<dbReference type="Pfam" id="PF06580">
    <property type="entry name" value="His_kinase"/>
    <property type="match status" value="1"/>
</dbReference>
<evidence type="ECO:0000259" key="2">
    <source>
        <dbReference type="Pfam" id="PF06580"/>
    </source>
</evidence>
<organism evidence="3 4">
    <name type="scientific">Terrimonas ginsenosidimutans</name>
    <dbReference type="NCBI Taxonomy" id="2908004"/>
    <lineage>
        <taxon>Bacteria</taxon>
        <taxon>Pseudomonadati</taxon>
        <taxon>Bacteroidota</taxon>
        <taxon>Chitinophagia</taxon>
        <taxon>Chitinophagales</taxon>
        <taxon>Chitinophagaceae</taxon>
        <taxon>Terrimonas</taxon>
    </lineage>
</organism>
<dbReference type="PANTHER" id="PTHR34220">
    <property type="entry name" value="SENSOR HISTIDINE KINASE YPDA"/>
    <property type="match status" value="1"/>
</dbReference>
<dbReference type="InterPro" id="IPR050640">
    <property type="entry name" value="Bact_2-comp_sensor_kinase"/>
</dbReference>
<evidence type="ECO:0000313" key="3">
    <source>
        <dbReference type="EMBL" id="MCG2615759.1"/>
    </source>
</evidence>
<dbReference type="Gene3D" id="3.30.565.10">
    <property type="entry name" value="Histidine kinase-like ATPase, C-terminal domain"/>
    <property type="match status" value="1"/>
</dbReference>
<feature type="transmembrane region" description="Helical" evidence="1">
    <location>
        <begin position="385"/>
        <end position="406"/>
    </location>
</feature>
<keyword evidence="1" id="KW-0472">Membrane</keyword>
<dbReference type="SUPFAM" id="SSF55874">
    <property type="entry name" value="ATPase domain of HSP90 chaperone/DNA topoisomerase II/histidine kinase"/>
    <property type="match status" value="1"/>
</dbReference>
<dbReference type="EMBL" id="JAKLTR010000010">
    <property type="protein sequence ID" value="MCG2615759.1"/>
    <property type="molecule type" value="Genomic_DNA"/>
</dbReference>
<dbReference type="InterPro" id="IPR010559">
    <property type="entry name" value="Sig_transdc_His_kin_internal"/>
</dbReference>
<keyword evidence="3" id="KW-0418">Kinase</keyword>
<dbReference type="RefSeq" id="WP_237873882.1">
    <property type="nucleotide sequence ID" value="NZ_JAKLTR010000010.1"/>
</dbReference>
<keyword evidence="1" id="KW-0812">Transmembrane</keyword>
<feature type="transmembrane region" description="Helical" evidence="1">
    <location>
        <begin position="171"/>
        <end position="193"/>
    </location>
</feature>
<feature type="transmembrane region" description="Helical" evidence="1">
    <location>
        <begin position="250"/>
        <end position="268"/>
    </location>
</feature>
<dbReference type="Proteomes" id="UP001165367">
    <property type="component" value="Unassembled WGS sequence"/>
</dbReference>